<evidence type="ECO:0000313" key="3">
    <source>
        <dbReference type="Proteomes" id="UP000019243"/>
    </source>
</evidence>
<proteinExistence type="predicted"/>
<dbReference type="Pfam" id="PF00903">
    <property type="entry name" value="Glyoxalase"/>
    <property type="match status" value="2"/>
</dbReference>
<dbReference type="AlphaFoldDB" id="W7CNW9"/>
<feature type="domain" description="VOC" evidence="1">
    <location>
        <begin position="152"/>
        <end position="270"/>
    </location>
</feature>
<dbReference type="PROSITE" id="PS51819">
    <property type="entry name" value="VOC"/>
    <property type="match status" value="2"/>
</dbReference>
<evidence type="ECO:0000259" key="1">
    <source>
        <dbReference type="PROSITE" id="PS51819"/>
    </source>
</evidence>
<dbReference type="PATRIC" id="fig|1265861.3.peg.1754"/>
<dbReference type="OrthoDB" id="9785698at2"/>
<dbReference type="PANTHER" id="PTHR36110:SF4">
    <property type="entry name" value="RING-CLEAVING DIOXYGENASE MHQA-RELATED"/>
    <property type="match status" value="1"/>
</dbReference>
<dbReference type="InterPro" id="IPR037523">
    <property type="entry name" value="VOC_core"/>
</dbReference>
<dbReference type="InterPro" id="IPR052537">
    <property type="entry name" value="Extradiol_RC_dioxygenase"/>
</dbReference>
<dbReference type="InterPro" id="IPR004360">
    <property type="entry name" value="Glyas_Fos-R_dOase_dom"/>
</dbReference>
<comment type="caution">
    <text evidence="2">The sequence shown here is derived from an EMBL/GenBank/DDBJ whole genome shotgun (WGS) entry which is preliminary data.</text>
</comment>
<dbReference type="Gene3D" id="3.10.180.10">
    <property type="entry name" value="2,3-Dihydroxybiphenyl 1,2-Dioxygenase, domain 1"/>
    <property type="match status" value="2"/>
</dbReference>
<gene>
    <name evidence="2" type="ORF">BCAMP_08941</name>
</gene>
<organism evidence="2 3">
    <name type="scientific">Brochothrix campestris FSL F6-1037</name>
    <dbReference type="NCBI Taxonomy" id="1265861"/>
    <lineage>
        <taxon>Bacteria</taxon>
        <taxon>Bacillati</taxon>
        <taxon>Bacillota</taxon>
        <taxon>Bacilli</taxon>
        <taxon>Bacillales</taxon>
        <taxon>Listeriaceae</taxon>
        <taxon>Brochothrix</taxon>
    </lineage>
</organism>
<dbReference type="InterPro" id="IPR029068">
    <property type="entry name" value="Glyas_Bleomycin-R_OHBP_Dase"/>
</dbReference>
<reference evidence="2 3" key="1">
    <citation type="submission" date="2012-12" db="EMBL/GenBank/DDBJ databases">
        <title>Novel taxa of Listeriaceae from agricultural environments in the United States.</title>
        <authorList>
            <person name="den Bakker H.C."/>
            <person name="Allred A."/>
            <person name="Warchocki S."/>
            <person name="Wright E.M."/>
            <person name="Burrell A."/>
            <person name="Nightingale K.K."/>
            <person name="Kephart D."/>
            <person name="Wiedmann M."/>
        </authorList>
    </citation>
    <scope>NUCLEOTIDE SEQUENCE [LARGE SCALE GENOMIC DNA]</scope>
    <source>
        <strain evidence="2 3">FSL F6-1037</strain>
    </source>
</reference>
<sequence length="310" mass="34584">MPLIDGHHHVSMYTKNVQANKRFYTQTLGLRLVKQTVNQDNPTMYHLFYGDATGAPGTELSFFELPRSGHTVVGTNRIARIGLSVASHESLLYWQARFLTMGVTHSAISADGTSLSFEDDEGLTFVIVVAAKARRWQAWSRSPVPADHQLQGIHTMAVEVKHPERFATFLETVLDYRCLGNNGTGKRYQSVRQGGVGDITVYQREGRMQKPGKGSIHHLALTVADEASLARINDRLLAFGYDTTGIVDRHFFKSVYVRERNGILIELATDGPGLIAADAPLIGSEIELPPFLEPQREQIEQNLIRLDEEE</sequence>
<keyword evidence="3" id="KW-1185">Reference proteome</keyword>
<dbReference type="EMBL" id="AODH01000036">
    <property type="protein sequence ID" value="EUJ38380.1"/>
    <property type="molecule type" value="Genomic_DNA"/>
</dbReference>
<dbReference type="SUPFAM" id="SSF54593">
    <property type="entry name" value="Glyoxalase/Bleomycin resistance protein/Dihydroxybiphenyl dioxygenase"/>
    <property type="match status" value="1"/>
</dbReference>
<dbReference type="RefSeq" id="WP_035314966.1">
    <property type="nucleotide sequence ID" value="NZ_AODH01000036.1"/>
</dbReference>
<evidence type="ECO:0000313" key="2">
    <source>
        <dbReference type="EMBL" id="EUJ38380.1"/>
    </source>
</evidence>
<feature type="domain" description="VOC" evidence="1">
    <location>
        <begin position="6"/>
        <end position="141"/>
    </location>
</feature>
<accession>W7CNW9</accession>
<dbReference type="PANTHER" id="PTHR36110">
    <property type="entry name" value="RING-CLEAVING DIOXYGENASE MHQE-RELATED"/>
    <property type="match status" value="1"/>
</dbReference>
<dbReference type="STRING" id="1265861.BCAMP_08941"/>
<name>W7CNW9_9LIST</name>
<protein>
    <submittedName>
        <fullName evidence="2">Glyoxalase</fullName>
    </submittedName>
</protein>
<dbReference type="Proteomes" id="UP000019243">
    <property type="component" value="Unassembled WGS sequence"/>
</dbReference>